<dbReference type="GO" id="GO:0004534">
    <property type="term" value="F:5'-3' RNA exonuclease activity"/>
    <property type="evidence" value="ECO:0007669"/>
    <property type="project" value="UniProtKB-UniRule"/>
</dbReference>
<dbReference type="EC" id="3.1.-.-" evidence="9"/>
<dbReference type="InterPro" id="IPR001279">
    <property type="entry name" value="Metallo-B-lactamas"/>
</dbReference>
<evidence type="ECO:0000259" key="11">
    <source>
        <dbReference type="SMART" id="SM00849"/>
    </source>
</evidence>
<dbReference type="Pfam" id="PF07521">
    <property type="entry name" value="RMMBL"/>
    <property type="match status" value="1"/>
</dbReference>
<dbReference type="HAMAP" id="MF_01491">
    <property type="entry name" value="RNase_J_bact"/>
    <property type="match status" value="1"/>
</dbReference>
<dbReference type="CDD" id="cd07714">
    <property type="entry name" value="RNaseJ_MBL-fold"/>
    <property type="match status" value="1"/>
</dbReference>
<keyword evidence="4 9" id="KW-0255">Endonuclease</keyword>
<evidence type="ECO:0000256" key="4">
    <source>
        <dbReference type="ARBA" id="ARBA00022759"/>
    </source>
</evidence>
<dbReference type="InterPro" id="IPR030854">
    <property type="entry name" value="RNase_J_bac"/>
</dbReference>
<keyword evidence="2 9" id="KW-0540">Nuclease</keyword>
<keyword evidence="7 9" id="KW-0269">Exonuclease</keyword>
<dbReference type="Gene3D" id="3.60.15.10">
    <property type="entry name" value="Ribonuclease Z/Hydroxyacylglutathione hydrolase-like"/>
    <property type="match status" value="1"/>
</dbReference>
<evidence type="ECO:0000256" key="8">
    <source>
        <dbReference type="ARBA" id="ARBA00022884"/>
    </source>
</evidence>
<dbReference type="GO" id="GO:0003723">
    <property type="term" value="F:RNA binding"/>
    <property type="evidence" value="ECO:0007669"/>
    <property type="project" value="UniProtKB-UniRule"/>
</dbReference>
<dbReference type="AlphaFoldDB" id="A0A1F6E737"/>
<feature type="region of interest" description="Disordered" evidence="10">
    <location>
        <begin position="1"/>
        <end position="92"/>
    </location>
</feature>
<evidence type="ECO:0000256" key="5">
    <source>
        <dbReference type="ARBA" id="ARBA00022801"/>
    </source>
</evidence>
<protein>
    <recommendedName>
        <fullName evidence="9">Ribonuclease J</fullName>
        <shortName evidence="9">RNase J</shortName>
        <ecNumber evidence="9">3.1.-.-</ecNumber>
    </recommendedName>
</protein>
<dbReference type="GO" id="GO:0008270">
    <property type="term" value="F:zinc ion binding"/>
    <property type="evidence" value="ECO:0007669"/>
    <property type="project" value="InterPro"/>
</dbReference>
<dbReference type="Pfam" id="PF17770">
    <property type="entry name" value="RNase_J_C"/>
    <property type="match status" value="1"/>
</dbReference>
<evidence type="ECO:0000313" key="13">
    <source>
        <dbReference type="Proteomes" id="UP000176914"/>
    </source>
</evidence>
<keyword evidence="6" id="KW-0862">Zinc</keyword>
<evidence type="ECO:0000256" key="9">
    <source>
        <dbReference type="HAMAP-Rule" id="MF_01491"/>
    </source>
</evidence>
<keyword evidence="3" id="KW-0479">Metal-binding</keyword>
<dbReference type="Pfam" id="PF22505">
    <property type="entry name" value="RNase_J_b_CASP"/>
    <property type="match status" value="1"/>
</dbReference>
<evidence type="ECO:0000313" key="12">
    <source>
        <dbReference type="EMBL" id="OGG69488.1"/>
    </source>
</evidence>
<dbReference type="InterPro" id="IPR004613">
    <property type="entry name" value="RNase_J"/>
</dbReference>
<feature type="compositionally biased region" description="Low complexity" evidence="10">
    <location>
        <begin position="41"/>
        <end position="51"/>
    </location>
</feature>
<name>A0A1F6E737_9BACT</name>
<keyword evidence="8 9" id="KW-0694">RNA-binding</keyword>
<dbReference type="PANTHER" id="PTHR43694:SF1">
    <property type="entry name" value="RIBONUCLEASE J"/>
    <property type="match status" value="1"/>
</dbReference>
<dbReference type="PANTHER" id="PTHR43694">
    <property type="entry name" value="RIBONUCLEASE J"/>
    <property type="match status" value="1"/>
</dbReference>
<dbReference type="GO" id="GO:0004521">
    <property type="term" value="F:RNA endonuclease activity"/>
    <property type="evidence" value="ECO:0007669"/>
    <property type="project" value="UniProtKB-UniRule"/>
</dbReference>
<dbReference type="GO" id="GO:0006364">
    <property type="term" value="P:rRNA processing"/>
    <property type="evidence" value="ECO:0007669"/>
    <property type="project" value="UniProtKB-UniRule"/>
</dbReference>
<dbReference type="InterPro" id="IPR036866">
    <property type="entry name" value="RibonucZ/Hydroxyglut_hydro"/>
</dbReference>
<comment type="function">
    <text evidence="9">An RNase that has 5'-3' exonuclease and possibly endonuclease activity. Involved in maturation of rRNA and in some organisms also mRNA maturation and/or decay.</text>
</comment>
<proteinExistence type="inferred from homology"/>
<dbReference type="InterPro" id="IPR041636">
    <property type="entry name" value="RNase_J_C"/>
</dbReference>
<evidence type="ECO:0000256" key="10">
    <source>
        <dbReference type="SAM" id="MobiDB-lite"/>
    </source>
</evidence>
<comment type="similarity">
    <text evidence="9">Belongs to the metallo-beta-lactamase superfamily. RNA-metabolizing metallo-beta-lactamase-like family. Bacterial RNase J subfamily.</text>
</comment>
<dbReference type="GO" id="GO:0005737">
    <property type="term" value="C:cytoplasm"/>
    <property type="evidence" value="ECO:0007669"/>
    <property type="project" value="UniProtKB-SubCell"/>
</dbReference>
<accession>A0A1F6E737</accession>
<evidence type="ECO:0000256" key="1">
    <source>
        <dbReference type="ARBA" id="ARBA00022490"/>
    </source>
</evidence>
<dbReference type="Pfam" id="PF00753">
    <property type="entry name" value="Lactamase_B"/>
    <property type="match status" value="1"/>
</dbReference>
<organism evidence="12 13">
    <name type="scientific">Candidatus Kaiserbacteria bacterium RIFCSPHIGHO2_02_FULL_55_25</name>
    <dbReference type="NCBI Taxonomy" id="1798498"/>
    <lineage>
        <taxon>Bacteria</taxon>
        <taxon>Candidatus Kaiseribacteriota</taxon>
    </lineage>
</organism>
<keyword evidence="9" id="KW-0698">rRNA processing</keyword>
<dbReference type="SMART" id="SM00849">
    <property type="entry name" value="Lactamase_B"/>
    <property type="match status" value="1"/>
</dbReference>
<feature type="binding site" evidence="9">
    <location>
        <begin position="452"/>
        <end position="456"/>
    </location>
    <ligand>
        <name>substrate</name>
    </ligand>
</feature>
<evidence type="ECO:0000256" key="3">
    <source>
        <dbReference type="ARBA" id="ARBA00022723"/>
    </source>
</evidence>
<dbReference type="SUPFAM" id="SSF56281">
    <property type="entry name" value="Metallo-hydrolase/oxidoreductase"/>
    <property type="match status" value="1"/>
</dbReference>
<evidence type="ECO:0000256" key="7">
    <source>
        <dbReference type="ARBA" id="ARBA00022839"/>
    </source>
</evidence>
<feature type="compositionally biased region" description="Basic residues" evidence="10">
    <location>
        <begin position="52"/>
        <end position="68"/>
    </location>
</feature>
<evidence type="ECO:0000256" key="2">
    <source>
        <dbReference type="ARBA" id="ARBA00022722"/>
    </source>
</evidence>
<reference evidence="12 13" key="1">
    <citation type="journal article" date="2016" name="Nat. Commun.">
        <title>Thousands of microbial genomes shed light on interconnected biogeochemical processes in an aquifer system.</title>
        <authorList>
            <person name="Anantharaman K."/>
            <person name="Brown C.T."/>
            <person name="Hug L.A."/>
            <person name="Sharon I."/>
            <person name="Castelle C.J."/>
            <person name="Probst A.J."/>
            <person name="Thomas B.C."/>
            <person name="Singh A."/>
            <person name="Wilkins M.J."/>
            <person name="Karaoz U."/>
            <person name="Brodie E.L."/>
            <person name="Williams K.H."/>
            <person name="Hubbard S.S."/>
            <person name="Banfield J.F."/>
        </authorList>
    </citation>
    <scope>NUCLEOTIDE SEQUENCE [LARGE SCALE GENOMIC DNA]</scope>
</reference>
<sequence length="646" mass="72398">MPSHSEFSNAGGAYVPRQTHRQGQPKQVPPARRTPQREPQRGPARGRPGSAPRRRPMHLRPARPPRGRTKVEHQAPSTRSSHAGPAIPPPAPDTVRIIPLGGVEEVGRNMTAVEFGNDIFILDCGFQFSEDETPGIDYILPNTGYLEERRDKIRGLLISHGHLDHIGGIPYILDRIGNPTIYTRRLTGKMIQKRQEEFAQTIPVTIREVEKDEVIKLGAATIRFFGVTHTVPDSMGIIIETPYGDVVFTGDIKLNHEAGEPSDEEKREFGIFKERKVLALLMDSTNVWQPGFSIPESTVYRTLEKIIEDSKGRLIIAMFASHLERLIRVVHFAEQYGKKIVIDGRSMRTNIEIARELGLIKYKDDTVISVENMGQYPKERIIILATGAQGDEFASLARIGNKSHKYIRLEPTDTIVLSSSVIPGNERAVQKLKDNLSRQGAHIITYHASDVHASGHGNREEAAWIHKQIRPKFFIPVHGYHYMLRVHGDLAVEMGVQPQNVCIPDNSSVVEIIAGEKIAKHAIKAPSELRVVEGQTVSELSDVLMRDRKALGQEGFCVVVATVDRRTGKLHKSPDIISRGFVYLRDNKELMDQTRLIIRKSVETSMRNPRAADLDVARDDLAEAVSRFLLQRTMKRPIVIPVIVSI</sequence>
<feature type="domain" description="Metallo-beta-lactamase" evidence="11">
    <location>
        <begin position="107"/>
        <end position="303"/>
    </location>
</feature>
<dbReference type="InterPro" id="IPR055132">
    <property type="entry name" value="RNase_J_b_CASP"/>
</dbReference>
<dbReference type="Proteomes" id="UP000176914">
    <property type="component" value="Unassembled WGS sequence"/>
</dbReference>
<dbReference type="Gene3D" id="3.40.50.10710">
    <property type="entry name" value="Metallo-hydrolase/oxidoreductase"/>
    <property type="match status" value="1"/>
</dbReference>
<dbReference type="EMBL" id="MFLL01000011">
    <property type="protein sequence ID" value="OGG69488.1"/>
    <property type="molecule type" value="Genomic_DNA"/>
</dbReference>
<comment type="caution">
    <text evidence="12">The sequence shown here is derived from an EMBL/GenBank/DDBJ whole genome shotgun (WGS) entry which is preliminary data.</text>
</comment>
<dbReference type="InterPro" id="IPR011108">
    <property type="entry name" value="RMMBL"/>
</dbReference>
<dbReference type="Gene3D" id="3.10.20.580">
    <property type="match status" value="1"/>
</dbReference>
<dbReference type="NCBIfam" id="TIGR00649">
    <property type="entry name" value="MG423"/>
    <property type="match status" value="1"/>
</dbReference>
<dbReference type="InterPro" id="IPR042173">
    <property type="entry name" value="RNase_J_2"/>
</dbReference>
<comment type="subcellular location">
    <subcellularLocation>
        <location evidence="9">Cytoplasm</location>
    </subcellularLocation>
</comment>
<gene>
    <name evidence="9" type="primary">rnj</name>
    <name evidence="12" type="ORF">A3C20_00795</name>
</gene>
<keyword evidence="5 9" id="KW-0378">Hydrolase</keyword>
<evidence type="ECO:0000256" key="6">
    <source>
        <dbReference type="ARBA" id="ARBA00022833"/>
    </source>
</evidence>
<keyword evidence="1 9" id="KW-0963">Cytoplasm</keyword>
<comment type="subunit">
    <text evidence="9">Homodimer, may be a subunit of the RNA degradosome.</text>
</comment>